<keyword evidence="2 5" id="KW-0255">Endonuclease</keyword>
<comment type="similarity">
    <text evidence="5">Belongs to the RNase Y family.</text>
</comment>
<feature type="region of interest" description="Disordered" evidence="7">
    <location>
        <begin position="82"/>
        <end position="111"/>
    </location>
</feature>
<evidence type="ECO:0000259" key="8">
    <source>
        <dbReference type="PROSITE" id="PS51831"/>
    </source>
</evidence>
<keyword evidence="5" id="KW-0472">Membrane</keyword>
<dbReference type="SUPFAM" id="SSF54791">
    <property type="entry name" value="Eukaryotic type KH-domain (KH-domain type I)"/>
    <property type="match status" value="1"/>
</dbReference>
<dbReference type="HAMAP" id="MF_00335">
    <property type="entry name" value="RNase_Y"/>
    <property type="match status" value="1"/>
</dbReference>
<reference evidence="9 10" key="1">
    <citation type="submission" date="2024-03" db="EMBL/GenBank/DDBJ databases">
        <title>Human intestinal bacterial collection.</title>
        <authorList>
            <person name="Pauvert C."/>
            <person name="Hitch T.C.A."/>
            <person name="Clavel T."/>
        </authorList>
    </citation>
    <scope>NUCLEOTIDE SEQUENCE [LARGE SCALE GENOMIC DNA]</scope>
    <source>
        <strain evidence="9 10">CLA-AP-H29</strain>
    </source>
</reference>
<dbReference type="NCBIfam" id="TIGR00277">
    <property type="entry name" value="HDIG"/>
    <property type="match status" value="1"/>
</dbReference>
<dbReference type="InterPro" id="IPR004087">
    <property type="entry name" value="KH_dom"/>
</dbReference>
<sequence length="518" mass="58374">MEPIWMLIVGIIVALLVGVLIGFALGVKWRKQVAEKEISSAEEEAKRIINESIKSAESKKREALVEAKEEILKARNDFERDQKERRADLQKQERRLQQKEETLDRKTENIEKKEETLQTKLTELEAAREEVATVKKTQMEVLERLSGFTAEEAKAYLINQLEAEVTHESAMKIREIEAQFKEEADAKAKEILSLAIQRCAADHVAEATVSVVPLPNDEMKGRIIGREGRNIRTLETMTGVDLIIDDTPEAITVSCFDPVRREIARIALEKLIQDGRIHPSRIEEMVEKAKREVDATIKAEGERAVFETNVHGLHPELVKLLGRMKYRTSYGQNVLNHSIEVSHLAGLLAAEIGADVTLAKRAGLLHDLGKSIDHEVEGSHVQIGVELARKYKENEDVVHAIEAHHNDVEPRTIVACLVQAADAVSAARPGARRENLENYIKRLEKLEELTSSFPGVEKSFAIQAGREVRIMVAPDKVSEDQMVLLARDIAKKIEEELEYPGQIKVNMIRETKVVEYAK</sequence>
<dbReference type="InterPro" id="IPR006674">
    <property type="entry name" value="HD_domain"/>
</dbReference>
<dbReference type="InterPro" id="IPR017705">
    <property type="entry name" value="Ribonuclease_Y"/>
</dbReference>
<dbReference type="EC" id="3.1.-.-" evidence="5 6"/>
<dbReference type="EMBL" id="JBBMFK010000001">
    <property type="protein sequence ID" value="MEQ2442077.1"/>
    <property type="molecule type" value="Genomic_DNA"/>
</dbReference>
<feature type="transmembrane region" description="Helical" evidence="5">
    <location>
        <begin position="6"/>
        <end position="27"/>
    </location>
</feature>
<evidence type="ECO:0000256" key="1">
    <source>
        <dbReference type="ARBA" id="ARBA00022722"/>
    </source>
</evidence>
<dbReference type="Gene3D" id="3.30.1370.10">
    <property type="entry name" value="K Homology domain, type 1"/>
    <property type="match status" value="1"/>
</dbReference>
<keyword evidence="5" id="KW-1003">Cell membrane</keyword>
<keyword evidence="1 5" id="KW-0540">Nuclease</keyword>
<comment type="caution">
    <text evidence="9">The sequence shown here is derived from an EMBL/GenBank/DDBJ whole genome shotgun (WGS) entry which is preliminary data.</text>
</comment>
<dbReference type="PANTHER" id="PTHR12826:SF15">
    <property type="entry name" value="RIBONUCLEASE Y"/>
    <property type="match status" value="1"/>
</dbReference>
<dbReference type="Gene3D" id="1.10.3210.10">
    <property type="entry name" value="Hypothetical protein af1432"/>
    <property type="match status" value="1"/>
</dbReference>
<dbReference type="CDD" id="cd22431">
    <property type="entry name" value="KH-I_RNaseY"/>
    <property type="match status" value="1"/>
</dbReference>
<name>A0ABV1E458_9FIRM</name>
<feature type="domain" description="HD" evidence="8">
    <location>
        <begin position="334"/>
        <end position="427"/>
    </location>
</feature>
<evidence type="ECO:0000256" key="3">
    <source>
        <dbReference type="ARBA" id="ARBA00022801"/>
    </source>
</evidence>
<dbReference type="PROSITE" id="PS51831">
    <property type="entry name" value="HD"/>
    <property type="match status" value="1"/>
</dbReference>
<dbReference type="InterPro" id="IPR003607">
    <property type="entry name" value="HD/PDEase_dom"/>
</dbReference>
<gene>
    <name evidence="5 9" type="primary">rny</name>
    <name evidence="9" type="ORF">WMO64_01175</name>
</gene>
<dbReference type="SMART" id="SM00471">
    <property type="entry name" value="HDc"/>
    <property type="match status" value="1"/>
</dbReference>
<dbReference type="Pfam" id="PF01966">
    <property type="entry name" value="HD"/>
    <property type="match status" value="1"/>
</dbReference>
<dbReference type="PANTHER" id="PTHR12826">
    <property type="entry name" value="RIBONUCLEASE Y"/>
    <property type="match status" value="1"/>
</dbReference>
<organism evidence="9 10">
    <name type="scientific">Pseudoflavonifractor intestinihominis</name>
    <dbReference type="NCBI Taxonomy" id="3133171"/>
    <lineage>
        <taxon>Bacteria</taxon>
        <taxon>Bacillati</taxon>
        <taxon>Bacillota</taxon>
        <taxon>Clostridia</taxon>
        <taxon>Eubacteriales</taxon>
        <taxon>Oscillospiraceae</taxon>
        <taxon>Pseudoflavonifractor</taxon>
    </lineage>
</organism>
<evidence type="ECO:0000313" key="9">
    <source>
        <dbReference type="EMBL" id="MEQ2442077.1"/>
    </source>
</evidence>
<comment type="function">
    <text evidence="5">Endoribonuclease that initiates mRNA decay.</text>
</comment>
<dbReference type="Proteomes" id="UP001464378">
    <property type="component" value="Unassembled WGS sequence"/>
</dbReference>
<evidence type="ECO:0000256" key="2">
    <source>
        <dbReference type="ARBA" id="ARBA00022759"/>
    </source>
</evidence>
<dbReference type="InterPro" id="IPR022711">
    <property type="entry name" value="RNase_Y_N"/>
</dbReference>
<protein>
    <recommendedName>
        <fullName evidence="5 6">Ribonuclease Y</fullName>
        <shortName evidence="5">RNase Y</shortName>
        <ecNumber evidence="5 6">3.1.-.-</ecNumber>
    </recommendedName>
</protein>
<evidence type="ECO:0000256" key="7">
    <source>
        <dbReference type="SAM" id="MobiDB-lite"/>
    </source>
</evidence>
<dbReference type="SUPFAM" id="SSF109604">
    <property type="entry name" value="HD-domain/PDEase-like"/>
    <property type="match status" value="1"/>
</dbReference>
<dbReference type="InterPro" id="IPR036612">
    <property type="entry name" value="KH_dom_type_1_sf"/>
</dbReference>
<dbReference type="NCBIfam" id="TIGR03319">
    <property type="entry name" value="RNase_Y"/>
    <property type="match status" value="1"/>
</dbReference>
<keyword evidence="10" id="KW-1185">Reference proteome</keyword>
<dbReference type="SMART" id="SM00322">
    <property type="entry name" value="KH"/>
    <property type="match status" value="1"/>
</dbReference>
<dbReference type="InterPro" id="IPR004088">
    <property type="entry name" value="KH_dom_type_1"/>
</dbReference>
<accession>A0ABV1E458</accession>
<keyword evidence="5" id="KW-1133">Transmembrane helix</keyword>
<keyword evidence="5" id="KW-0812">Transmembrane</keyword>
<keyword evidence="4 5" id="KW-0694">RNA-binding</keyword>
<proteinExistence type="inferred from homology"/>
<dbReference type="CDD" id="cd00077">
    <property type="entry name" value="HDc"/>
    <property type="match status" value="1"/>
</dbReference>
<dbReference type="InterPro" id="IPR006675">
    <property type="entry name" value="HDIG_dom"/>
</dbReference>
<comment type="subcellular location">
    <subcellularLocation>
        <location evidence="5">Cell membrane</location>
        <topology evidence="5">Single-pass membrane protein</topology>
    </subcellularLocation>
</comment>
<evidence type="ECO:0000256" key="4">
    <source>
        <dbReference type="ARBA" id="ARBA00022884"/>
    </source>
</evidence>
<evidence type="ECO:0000256" key="5">
    <source>
        <dbReference type="HAMAP-Rule" id="MF_00335"/>
    </source>
</evidence>
<dbReference type="RefSeq" id="WP_294519047.1">
    <property type="nucleotide sequence ID" value="NZ_JBBMFK010000001.1"/>
</dbReference>
<dbReference type="Pfam" id="PF12072">
    <property type="entry name" value="RNase_Y_N"/>
    <property type="match status" value="1"/>
</dbReference>
<keyword evidence="3 5" id="KW-0378">Hydrolase</keyword>
<dbReference type="Pfam" id="PF00013">
    <property type="entry name" value="KH_1"/>
    <property type="match status" value="1"/>
</dbReference>
<evidence type="ECO:0000256" key="6">
    <source>
        <dbReference type="NCBIfam" id="TIGR03319"/>
    </source>
</evidence>
<evidence type="ECO:0000313" key="10">
    <source>
        <dbReference type="Proteomes" id="UP001464378"/>
    </source>
</evidence>
<dbReference type="PROSITE" id="PS50084">
    <property type="entry name" value="KH_TYPE_1"/>
    <property type="match status" value="1"/>
</dbReference>